<keyword evidence="3" id="KW-0479">Metal-binding</keyword>
<proteinExistence type="inferred from homology"/>
<dbReference type="InterPro" id="IPR017850">
    <property type="entry name" value="Alkaline_phosphatase_core_sf"/>
</dbReference>
<evidence type="ECO:0000256" key="2">
    <source>
        <dbReference type="ARBA" id="ARBA00008779"/>
    </source>
</evidence>
<dbReference type="EMBL" id="JBHTHY010000003">
    <property type="protein sequence ID" value="MFD0796592.1"/>
    <property type="molecule type" value="Genomic_DNA"/>
</dbReference>
<dbReference type="Gene3D" id="3.30.1120.10">
    <property type="match status" value="1"/>
</dbReference>
<dbReference type="PROSITE" id="PS51257">
    <property type="entry name" value="PROKAR_LIPOPROTEIN"/>
    <property type="match status" value="1"/>
</dbReference>
<keyword evidence="6" id="KW-0106">Calcium</keyword>
<comment type="cofactor">
    <cofactor evidence="1">
        <name>Ca(2+)</name>
        <dbReference type="ChEBI" id="CHEBI:29108"/>
    </cofactor>
</comment>
<reference evidence="9" key="1">
    <citation type="journal article" date="2019" name="Int. J. Syst. Evol. Microbiol.">
        <title>The Global Catalogue of Microorganisms (GCM) 10K type strain sequencing project: providing services to taxonomists for standard genome sequencing and annotation.</title>
        <authorList>
            <consortium name="The Broad Institute Genomics Platform"/>
            <consortium name="The Broad Institute Genome Sequencing Center for Infectious Disease"/>
            <person name="Wu L."/>
            <person name="Ma J."/>
        </authorList>
    </citation>
    <scope>NUCLEOTIDE SEQUENCE [LARGE SCALE GENOMIC DNA]</scope>
    <source>
        <strain evidence="9">CCUG 61948</strain>
    </source>
</reference>
<evidence type="ECO:0000259" key="7">
    <source>
        <dbReference type="Pfam" id="PF00884"/>
    </source>
</evidence>
<evidence type="ECO:0000256" key="1">
    <source>
        <dbReference type="ARBA" id="ARBA00001913"/>
    </source>
</evidence>
<keyword evidence="9" id="KW-1185">Reference proteome</keyword>
<feature type="domain" description="Sulfatase N-terminal" evidence="7">
    <location>
        <begin position="48"/>
        <end position="358"/>
    </location>
</feature>
<dbReference type="SUPFAM" id="SSF53649">
    <property type="entry name" value="Alkaline phosphatase-like"/>
    <property type="match status" value="1"/>
</dbReference>
<evidence type="ECO:0000256" key="5">
    <source>
        <dbReference type="ARBA" id="ARBA00022801"/>
    </source>
</evidence>
<dbReference type="Gene3D" id="3.40.720.10">
    <property type="entry name" value="Alkaline Phosphatase, subunit A"/>
    <property type="match status" value="1"/>
</dbReference>
<comment type="similarity">
    <text evidence="2">Belongs to the sulfatase family.</text>
</comment>
<dbReference type="PANTHER" id="PTHR42693">
    <property type="entry name" value="ARYLSULFATASE FAMILY MEMBER"/>
    <property type="match status" value="1"/>
</dbReference>
<comment type="caution">
    <text evidence="8">The sequence shown here is derived from an EMBL/GenBank/DDBJ whole genome shotgun (WGS) entry which is preliminary data.</text>
</comment>
<protein>
    <submittedName>
        <fullName evidence="8">Sulfatase-like hydrolase/transferase</fullName>
    </submittedName>
</protein>
<accession>A0ABW3AZV3</accession>
<evidence type="ECO:0000256" key="4">
    <source>
        <dbReference type="ARBA" id="ARBA00022729"/>
    </source>
</evidence>
<evidence type="ECO:0000256" key="6">
    <source>
        <dbReference type="ARBA" id="ARBA00022837"/>
    </source>
</evidence>
<dbReference type="Pfam" id="PF00884">
    <property type="entry name" value="Sulfatase"/>
    <property type="match status" value="1"/>
</dbReference>
<dbReference type="InterPro" id="IPR050738">
    <property type="entry name" value="Sulfatase"/>
</dbReference>
<dbReference type="InterPro" id="IPR000917">
    <property type="entry name" value="Sulfatase_N"/>
</dbReference>
<sequence>MKNAISNSLISMKNNSFTILSAIALLLIGSCKETPPEQAKTQETIKPPNIVFILSDDQAWTDYGFMGHEHIETPNLDKLANESLTFTRGYVPTSLCAPSLASIITGVYPRTHGVLANDRVLPGDVKDKGGKNHWRTSWRPKNYATVIDNFNKLKTTLPKLLKEKGYLSFQTGKWWLGNHTNGGFDDGMTHGDPERGGRHGDYGLEIGREGMDTLYRYIDVAMEKEKPFFMWYAPFLPHSPHNPPDSLLQKYLPKAPTEYVAKYWAMCEWFDITCGQLMDYIEDKGETENTLFVYVCDNGWVQNETNSAYNEISKRSPYDYGLRTPIMYKWKGKITPYLDTLSLTSSLDMVPTVLSLLNMELPQELDGINILNKNALMERDALFGEIYAHDFNTIEGSLYYRMAMTHPYKLILPNETNKPNEKVQLFNIYEDPYEQKDISLEHPEIVENLKQKIESSWVERPQDN</sequence>
<organism evidence="8 9">
    <name type="scientific">Maribacter chungangensis</name>
    <dbReference type="NCBI Taxonomy" id="1069117"/>
    <lineage>
        <taxon>Bacteria</taxon>
        <taxon>Pseudomonadati</taxon>
        <taxon>Bacteroidota</taxon>
        <taxon>Flavobacteriia</taxon>
        <taxon>Flavobacteriales</taxon>
        <taxon>Flavobacteriaceae</taxon>
        <taxon>Maribacter</taxon>
    </lineage>
</organism>
<evidence type="ECO:0000313" key="8">
    <source>
        <dbReference type="EMBL" id="MFD0796592.1"/>
    </source>
</evidence>
<evidence type="ECO:0000256" key="3">
    <source>
        <dbReference type="ARBA" id="ARBA00022723"/>
    </source>
</evidence>
<keyword evidence="4" id="KW-0732">Signal</keyword>
<name>A0ABW3AZV3_9FLAO</name>
<gene>
    <name evidence="8" type="ORF">ACFQZJ_03905</name>
</gene>
<dbReference type="RefSeq" id="WP_379932458.1">
    <property type="nucleotide sequence ID" value="NZ_JBHTHY010000003.1"/>
</dbReference>
<dbReference type="PANTHER" id="PTHR42693:SF42">
    <property type="entry name" value="ARYLSULFATASE G"/>
    <property type="match status" value="1"/>
</dbReference>
<dbReference type="Proteomes" id="UP001597012">
    <property type="component" value="Unassembled WGS sequence"/>
</dbReference>
<keyword evidence="5" id="KW-0378">Hydrolase</keyword>
<evidence type="ECO:0000313" key="9">
    <source>
        <dbReference type="Proteomes" id="UP001597012"/>
    </source>
</evidence>